<keyword evidence="9 12" id="KW-1133">Transmembrane helix</keyword>
<keyword evidence="5" id="KW-0312">Gluconeogenesis</keyword>
<comment type="similarity">
    <text evidence="3">Belongs to the glucose-6-phosphatase family.</text>
</comment>
<evidence type="ECO:0000256" key="4">
    <source>
        <dbReference type="ARBA" id="ARBA00012634"/>
    </source>
</evidence>
<feature type="region of interest" description="Disordered" evidence="11">
    <location>
        <begin position="378"/>
        <end position="400"/>
    </location>
</feature>
<evidence type="ECO:0000256" key="6">
    <source>
        <dbReference type="ARBA" id="ARBA00022692"/>
    </source>
</evidence>
<reference evidence="14 15" key="1">
    <citation type="journal article" date="2022" name="Front. Cell. Infect. Microbiol.">
        <title>The Genomes of Two Strains of Taenia crassiceps the Animal Model for the Study of Human Cysticercosis.</title>
        <authorList>
            <person name="Bobes R.J."/>
            <person name="Estrada K."/>
            <person name="Rios-Valencia D.G."/>
            <person name="Calderon-Gallegos A."/>
            <person name="de la Torre P."/>
            <person name="Carrero J.C."/>
            <person name="Sanchez-Flores A."/>
            <person name="Laclette J.P."/>
        </authorList>
    </citation>
    <scope>NUCLEOTIDE SEQUENCE [LARGE SCALE GENOMIC DNA]</scope>
    <source>
        <strain evidence="14">WFUcys</strain>
    </source>
</reference>
<evidence type="ECO:0000256" key="5">
    <source>
        <dbReference type="ARBA" id="ARBA00022432"/>
    </source>
</evidence>
<dbReference type="PANTHER" id="PTHR12591">
    <property type="entry name" value="GLUCOSE-6-PHOSPHATASE"/>
    <property type="match status" value="1"/>
</dbReference>
<protein>
    <recommendedName>
        <fullName evidence="4">glucose-6-phosphatase</fullName>
        <ecNumber evidence="4">3.1.3.9</ecNumber>
    </recommendedName>
</protein>
<evidence type="ECO:0000256" key="8">
    <source>
        <dbReference type="ARBA" id="ARBA00022824"/>
    </source>
</evidence>
<keyword evidence="8" id="KW-0256">Endoplasmic reticulum</keyword>
<keyword evidence="15" id="KW-1185">Reference proteome</keyword>
<dbReference type="InterPro" id="IPR036938">
    <property type="entry name" value="PAP2/HPO_sf"/>
</dbReference>
<dbReference type="EMBL" id="JAKROA010000012">
    <property type="protein sequence ID" value="KAL5104505.1"/>
    <property type="molecule type" value="Genomic_DNA"/>
</dbReference>
<evidence type="ECO:0000256" key="12">
    <source>
        <dbReference type="SAM" id="Phobius"/>
    </source>
</evidence>
<feature type="compositionally biased region" description="Low complexity" evidence="11">
    <location>
        <begin position="380"/>
        <end position="391"/>
    </location>
</feature>
<comment type="subcellular location">
    <subcellularLocation>
        <location evidence="1">Endoplasmic reticulum membrane</location>
        <topology evidence="1">Multi-pass membrane protein</topology>
    </subcellularLocation>
</comment>
<feature type="transmembrane region" description="Helical" evidence="12">
    <location>
        <begin position="294"/>
        <end position="314"/>
    </location>
</feature>
<dbReference type="SUPFAM" id="SSF48317">
    <property type="entry name" value="Acid phosphatase/Vanadium-dependent haloperoxidase"/>
    <property type="match status" value="1"/>
</dbReference>
<comment type="caution">
    <text evidence="14">The sequence shown here is derived from an EMBL/GenBank/DDBJ whole genome shotgun (WGS) entry which is preliminary data.</text>
</comment>
<keyword evidence="10 12" id="KW-0472">Membrane</keyword>
<dbReference type="Gene3D" id="1.20.144.10">
    <property type="entry name" value="Phosphatidic acid phosphatase type 2/haloperoxidase"/>
    <property type="match status" value="1"/>
</dbReference>
<evidence type="ECO:0000256" key="1">
    <source>
        <dbReference type="ARBA" id="ARBA00004477"/>
    </source>
</evidence>
<feature type="transmembrane region" description="Helical" evidence="12">
    <location>
        <begin position="39"/>
        <end position="62"/>
    </location>
</feature>
<name>A0ABR4Q4C6_9CEST</name>
<organism evidence="14 15">
    <name type="scientific">Taenia crassiceps</name>
    <dbReference type="NCBI Taxonomy" id="6207"/>
    <lineage>
        <taxon>Eukaryota</taxon>
        <taxon>Metazoa</taxon>
        <taxon>Spiralia</taxon>
        <taxon>Lophotrochozoa</taxon>
        <taxon>Platyhelminthes</taxon>
        <taxon>Cestoda</taxon>
        <taxon>Eucestoda</taxon>
        <taxon>Cyclophyllidea</taxon>
        <taxon>Taeniidae</taxon>
        <taxon>Taenia</taxon>
    </lineage>
</organism>
<dbReference type="Proteomes" id="UP001651158">
    <property type="component" value="Unassembled WGS sequence"/>
</dbReference>
<evidence type="ECO:0000256" key="7">
    <source>
        <dbReference type="ARBA" id="ARBA00022801"/>
    </source>
</evidence>
<dbReference type="InterPro" id="IPR000326">
    <property type="entry name" value="PAP2/HPO"/>
</dbReference>
<evidence type="ECO:0000256" key="2">
    <source>
        <dbReference type="ARBA" id="ARBA00004742"/>
    </source>
</evidence>
<evidence type="ECO:0000256" key="3">
    <source>
        <dbReference type="ARBA" id="ARBA00009266"/>
    </source>
</evidence>
<dbReference type="SMART" id="SM00014">
    <property type="entry name" value="acidPPc"/>
    <property type="match status" value="1"/>
</dbReference>
<dbReference type="Pfam" id="PF01569">
    <property type="entry name" value="PAP2"/>
    <property type="match status" value="1"/>
</dbReference>
<keyword evidence="6 12" id="KW-0812">Transmembrane</keyword>
<comment type="pathway">
    <text evidence="2">Carbohydrate biosynthesis; gluconeogenesis.</text>
</comment>
<evidence type="ECO:0000256" key="10">
    <source>
        <dbReference type="ARBA" id="ARBA00023136"/>
    </source>
</evidence>
<keyword evidence="7" id="KW-0378">Hydrolase</keyword>
<evidence type="ECO:0000313" key="15">
    <source>
        <dbReference type="Proteomes" id="UP001651158"/>
    </source>
</evidence>
<accession>A0ABR4Q4C6</accession>
<proteinExistence type="inferred from homology"/>
<sequence length="400" mass="44293">MECIYLYGAKLVEKIQKIYLPSEVFLVASHLSAPPAVNLLAFPLAFFLHPILGSATLLSINFSEWLNCALKWVICGERPFWWVKTHKTANVILKQFNITCETGPGSPSGHCMVFVAGWLPLILYIKHRRKKLGTLLHSLLIVCTVTVGLSRLYIATHFPHQVVEGSVAGGLIGRAFYHWVMRYTLECTSTPATAIDLRPSALTSPQRLTIIGTLSFVLGEAIGATLNFLGVDVDRSFRMARMYCDRREWVHPSTSVEASYARVTGALLGLAGALIFRPLTIRNLKPPPVTVRRVIFPCIMCIIACYYCQKGITFMAPFFKCLLGYIPLGLEASFLFYMGVIGATCPLVVALAFSSLLDQLAYCKAWQCTTSKYTTSTIPSHAHGSEASARSGRSRSRSRR</sequence>
<evidence type="ECO:0000313" key="14">
    <source>
        <dbReference type="EMBL" id="KAL5104505.1"/>
    </source>
</evidence>
<evidence type="ECO:0000256" key="9">
    <source>
        <dbReference type="ARBA" id="ARBA00022989"/>
    </source>
</evidence>
<evidence type="ECO:0000256" key="11">
    <source>
        <dbReference type="SAM" id="MobiDB-lite"/>
    </source>
</evidence>
<feature type="transmembrane region" description="Helical" evidence="12">
    <location>
        <begin position="208"/>
        <end position="231"/>
    </location>
</feature>
<feature type="transmembrane region" description="Helical" evidence="12">
    <location>
        <begin position="334"/>
        <end position="357"/>
    </location>
</feature>
<gene>
    <name evidence="14" type="ORF">TcWFU_007517</name>
</gene>
<feature type="domain" description="Phosphatidic acid phosphatase type 2/haloperoxidase" evidence="13">
    <location>
        <begin position="52"/>
        <end position="177"/>
    </location>
</feature>
<dbReference type="EC" id="3.1.3.9" evidence="4"/>
<feature type="transmembrane region" description="Helical" evidence="12">
    <location>
        <begin position="132"/>
        <end position="154"/>
    </location>
</feature>
<evidence type="ECO:0000259" key="13">
    <source>
        <dbReference type="SMART" id="SM00014"/>
    </source>
</evidence>
<dbReference type="PANTHER" id="PTHR12591:SF2">
    <property type="entry name" value="GLUCOSE-6-PHOSPHATASE 3"/>
    <property type="match status" value="1"/>
</dbReference>